<feature type="region of interest" description="Disordered" evidence="5">
    <location>
        <begin position="367"/>
        <end position="456"/>
    </location>
</feature>
<dbReference type="InterPro" id="IPR050474">
    <property type="entry name" value="Hel308_SKI2-like"/>
</dbReference>
<dbReference type="InterPro" id="IPR035892">
    <property type="entry name" value="C2_domain_sf"/>
</dbReference>
<feature type="region of interest" description="Disordered" evidence="5">
    <location>
        <begin position="186"/>
        <end position="262"/>
    </location>
</feature>
<dbReference type="InterPro" id="IPR004179">
    <property type="entry name" value="Sec63-dom"/>
</dbReference>
<dbReference type="InterPro" id="IPR011545">
    <property type="entry name" value="DEAD/DEAH_box_helicase_dom"/>
</dbReference>
<dbReference type="Pfam" id="PF23445">
    <property type="entry name" value="WHD_SNRNP200"/>
    <property type="match status" value="2"/>
</dbReference>
<feature type="domain" description="Helicase ATP-binding" evidence="6">
    <location>
        <begin position="1324"/>
        <end position="1499"/>
    </location>
</feature>
<dbReference type="Gene3D" id="2.60.40.150">
    <property type="entry name" value="C2 domain"/>
    <property type="match status" value="1"/>
</dbReference>
<evidence type="ECO:0000256" key="5">
    <source>
        <dbReference type="SAM" id="MobiDB-lite"/>
    </source>
</evidence>
<dbReference type="InterPro" id="IPR027417">
    <property type="entry name" value="P-loop_NTPase"/>
</dbReference>
<accession>A0ABQ8UVX9</accession>
<dbReference type="Pfam" id="PF02889">
    <property type="entry name" value="Sec63"/>
    <property type="match status" value="2"/>
</dbReference>
<keyword evidence="4" id="KW-0067">ATP-binding</keyword>
<dbReference type="SUPFAM" id="SSF52540">
    <property type="entry name" value="P-loop containing nucleoside triphosphate hydrolases"/>
    <property type="match status" value="4"/>
</dbReference>
<dbReference type="SMART" id="SM00490">
    <property type="entry name" value="HELICc"/>
    <property type="match status" value="2"/>
</dbReference>
<dbReference type="PANTHER" id="PTHR47961:SF13">
    <property type="entry name" value="ACTIVATING SIGNAL COINTEGRATOR 1 COMPLEX SUBUNIT 3"/>
    <property type="match status" value="1"/>
</dbReference>
<dbReference type="SMART" id="SM00487">
    <property type="entry name" value="DEXDc"/>
    <property type="match status" value="2"/>
</dbReference>
<feature type="domain" description="Helicase C-terminal" evidence="7">
    <location>
        <begin position="1532"/>
        <end position="1727"/>
    </location>
</feature>
<feature type="domain" description="Helicase C-terminal" evidence="7">
    <location>
        <begin position="721"/>
        <end position="919"/>
    </location>
</feature>
<dbReference type="GO" id="GO:0004386">
    <property type="term" value="F:helicase activity"/>
    <property type="evidence" value="ECO:0007669"/>
    <property type="project" value="UniProtKB-KW"/>
</dbReference>
<feature type="domain" description="Helicase ATP-binding" evidence="6">
    <location>
        <begin position="548"/>
        <end position="682"/>
    </location>
</feature>
<feature type="compositionally biased region" description="Low complexity" evidence="5">
    <location>
        <begin position="160"/>
        <end position="172"/>
    </location>
</feature>
<dbReference type="SUPFAM" id="SSF158702">
    <property type="entry name" value="Sec63 N-terminal domain-like"/>
    <property type="match status" value="2"/>
</dbReference>
<dbReference type="InterPro" id="IPR036388">
    <property type="entry name" value="WH-like_DNA-bd_sf"/>
</dbReference>
<dbReference type="PROSITE" id="PS51192">
    <property type="entry name" value="HELICASE_ATP_BIND_1"/>
    <property type="match status" value="2"/>
</dbReference>
<dbReference type="PROSITE" id="PS51194">
    <property type="entry name" value="HELICASE_CTER"/>
    <property type="match status" value="2"/>
</dbReference>
<evidence type="ECO:0000256" key="1">
    <source>
        <dbReference type="ARBA" id="ARBA00022741"/>
    </source>
</evidence>
<dbReference type="Gene3D" id="3.40.50.300">
    <property type="entry name" value="P-loop containing nucleotide triphosphate hydrolases"/>
    <property type="match status" value="4"/>
</dbReference>
<dbReference type="CDD" id="cd18795">
    <property type="entry name" value="SF2_C_Ski2"/>
    <property type="match status" value="2"/>
</dbReference>
<reference evidence="8" key="1">
    <citation type="journal article" date="2022" name="bioRxiv">
        <title>Genomics of Preaxostyla Flagellates Illuminates Evolutionary Transitions and the Path Towards Mitochondrial Loss.</title>
        <authorList>
            <person name="Novak L.V.F."/>
            <person name="Treitli S.C."/>
            <person name="Pyrih J."/>
            <person name="Halakuc P."/>
            <person name="Pipaliya S.V."/>
            <person name="Vacek V."/>
            <person name="Brzon O."/>
            <person name="Soukal P."/>
            <person name="Eme L."/>
            <person name="Dacks J.B."/>
            <person name="Karnkowska A."/>
            <person name="Elias M."/>
            <person name="Hampl V."/>
        </authorList>
    </citation>
    <scope>NUCLEOTIDE SEQUENCE</scope>
    <source>
        <strain evidence="8">RCP-MX</strain>
    </source>
</reference>
<feature type="region of interest" description="Disordered" evidence="5">
    <location>
        <begin position="2019"/>
        <end position="2043"/>
    </location>
</feature>
<sequence>MELPRLTGLIRQAVAHMAPFNLERATASREAQLAHRKSRAPKNTQPLMSWAWLTRGKEDQTSTKIRPTFDSFVNLCSKLIGEGEQSADEFQELAHFVFECLNSSDGSSLAKARATIEAHLGPVPPQVLVDMAPLAHRLHQWREEMRPPPQAGAHALDGLPRAARAGPPAAGGEEFGADVAFLWPTDPPARPPLHVEMPRGPTPPPAEDAEFPPDVLSAVAGDEDPDASPVEHKAPRAPREAFTQPATQPGAGAVEFSTPEGPPDEMWLEDMCVRVASSNEGGLDPGQLFDNVKALLASPRSDDEVATDLFGLLGVAATAAIPILIGHRMALAGATALGPAATLREPRGGPKRDFAQAPGQQITIATSTEKWELKQQRKAQRKAARQQAAAGGAPEDEYTEADLARWKATRERQLSNPSEAPSGSSGAAPPSGMFELDFSGPAGRRSNILPQGTTRISNQTYEEVTIPANVPEPLGPGERLVPIEEFDEWCRPIFAGYSTLNRIQSRLFPTAYRSNENLLTFIAMMAILRCLGQYIGAGPVDASLVKMVYVAPMKALAGEMVHGLGQRLAKLGIVTRELTGDMQLSQRELKSTHLIVTTPEKWDVITRKSTDVGLTQQVKLLILDEVHLLHDERGPVIEALVARTLRQVESTQAMIRIVGLSATLPNYRDVARFLRVSPERGLFHFSAAYRPVPLVQHYLGVKTTGSALARMAAFNDICYQKVVQNLAAGHQVLVFVHSRSDTGRTARALLAAGQTRNPALFKPGTGEDPHKLHTVQRDIQRSRNPEIHELYPGGLGVHHAGMLRPDRNLMERLFKEGVIRVLVCTATLAWGVNLPAHAVIIKGTQYYNAKKQGGFDDVGMLDVMQIFGRAGRPQFDVSGDATIMTGHDKLPYYLSLLMHELPIESRFIDSLPDNLNAEVPPRPLPGPPCVSGCEAVAWLGYTYMHIRMQANPHEYGLEWEQVAEDPLLGDVRRSFVVRAAQILAARKMVRYNPRTQTLEPTDMGRVASHFYIHHDTIELFNKVLNPAMSQAQIFGALAEAQEFEQLRVREEEQAELAGLEESACPLPVTSSPASAAHKANVLAQAWISQCRVDAFALTCDLNYVAQNLGRIMRALFEIALRRGWPTLATSLHELGLCVEHRMWSWDHPSASSPSTTGATGCCWPTPDAAPARVRVRGGPVTHTILKMDIALTPDFTWAEKIHGSGEPFWLWVEDSLNETIYHSEYIMLAKKQALGRQTQRLSITVPVHDPLPEQYVIHILSDRWLGAETVTPVSFAHLILPEQHPPHTDLLNLQPLPVAALHNPPVEALYRFSHFNPIQTQVFHVAYHSDHNLLLGAPTGSGKTIVAELALLRLFAAHPEMKAVYIGPLKALVRERIEDWGARFAPAIGRQLVELTGETAPDLTALKRADILCTTPEKWDGISRSWQNRGYVQNVGLLIIDEIHMLGQDRGPILEAIVSRLRYIASRTSHPVRVVGLSTALANATDLADWLGIGDAGLFNFRPAVRPVPTTVHIQGFTGRHYCPRMASMNRPIYAAIRNHAAGLPALVFVSSRRQTRLTALALINHAAADECPRLFLGMSEQELEQVQAAVHDENLRHTISFGIGLHHAGLDKYDKALVERLFGQMKIQVLVSTATLAWGVNLPAHLVVVKGTEFYDAKTCRYLPYPITDVLQMIGRAGRPQYDTHGVAVVMCTQDKFAFYKQFLYAPFPVESCLHKHLHDHLNAEIMTGALTTASDAIAWLTWTYFYRRLLINPSYYGLESAEPEAVNQHLSRLVADHLTDLAAHGCIALSGQSICPLPYGRIAAYYYLDYRTPNLFGGAIRAAAGGADSMPMPDMLRLLSMAPHFDELPVRHCEDQLNQQLAESLPWPVDPGTFDSPHTKTHLLLQAHFAHAALPIVDYLTDLKTVLDSAPRILQSLIDVAAEEGQLFPALRAVQLVQMIFQAQWHTTSTLLAVPGILPEHLKGLADQGVRYLPQLAFAEGGPGALLRSVRPALVEDEVRVAAAMLEMLPRLAVATATSRAPDPEDKQGPTGGPPQVGQDAALQVTLTLQNNAPRKSVASPATPP</sequence>
<feature type="compositionally biased region" description="Basic and acidic residues" evidence="5">
    <location>
        <begin position="402"/>
        <end position="413"/>
    </location>
</feature>
<evidence type="ECO:0000259" key="6">
    <source>
        <dbReference type="PROSITE" id="PS51192"/>
    </source>
</evidence>
<evidence type="ECO:0000259" key="7">
    <source>
        <dbReference type="PROSITE" id="PS51194"/>
    </source>
</evidence>
<feature type="compositionally biased region" description="Low complexity" evidence="5">
    <location>
        <begin position="415"/>
        <end position="432"/>
    </location>
</feature>
<evidence type="ECO:0000313" key="8">
    <source>
        <dbReference type="EMBL" id="KAJ4462271.1"/>
    </source>
</evidence>
<keyword evidence="2" id="KW-0378">Hydrolase</keyword>
<dbReference type="Gene3D" id="1.10.10.10">
    <property type="entry name" value="Winged helix-like DNA-binding domain superfamily/Winged helix DNA-binding domain"/>
    <property type="match status" value="2"/>
</dbReference>
<protein>
    <submittedName>
        <fullName evidence="8">DExH-box ATP-dependent RNA helicase DExH14</fullName>
    </submittedName>
</protein>
<dbReference type="Pfam" id="PF00270">
    <property type="entry name" value="DEAD"/>
    <property type="match status" value="2"/>
</dbReference>
<dbReference type="Gene3D" id="1.10.3380.10">
    <property type="entry name" value="Sec63 N-terminal domain-like domain"/>
    <property type="match status" value="2"/>
</dbReference>
<keyword evidence="1" id="KW-0547">Nucleotide-binding</keyword>
<dbReference type="PANTHER" id="PTHR47961">
    <property type="entry name" value="DNA POLYMERASE THETA, PUTATIVE (AFU_ORTHOLOGUE AFUA_1G05260)-RELATED"/>
    <property type="match status" value="1"/>
</dbReference>
<evidence type="ECO:0000313" key="9">
    <source>
        <dbReference type="Proteomes" id="UP001141327"/>
    </source>
</evidence>
<proteinExistence type="predicted"/>
<evidence type="ECO:0000256" key="3">
    <source>
        <dbReference type="ARBA" id="ARBA00022806"/>
    </source>
</evidence>
<dbReference type="SMART" id="SM00973">
    <property type="entry name" value="Sec63"/>
    <property type="match status" value="2"/>
</dbReference>
<dbReference type="PIRSF" id="PIRSF039073">
    <property type="entry name" value="BRR2"/>
    <property type="match status" value="1"/>
</dbReference>
<gene>
    <name evidence="8" type="ORF">PAPYR_865</name>
</gene>
<feature type="compositionally biased region" description="Basic and acidic residues" evidence="5">
    <location>
        <begin position="229"/>
        <end position="239"/>
    </location>
</feature>
<name>A0ABQ8UVX9_9EUKA</name>
<dbReference type="InterPro" id="IPR014001">
    <property type="entry name" value="Helicase_ATP-bd"/>
</dbReference>
<evidence type="ECO:0000256" key="2">
    <source>
        <dbReference type="ARBA" id="ARBA00022801"/>
    </source>
</evidence>
<evidence type="ECO:0000256" key="4">
    <source>
        <dbReference type="ARBA" id="ARBA00022840"/>
    </source>
</evidence>
<dbReference type="Pfam" id="PF00271">
    <property type="entry name" value="Helicase_C"/>
    <property type="match status" value="2"/>
</dbReference>
<keyword evidence="3 8" id="KW-0347">Helicase</keyword>
<dbReference type="InterPro" id="IPR001650">
    <property type="entry name" value="Helicase_C-like"/>
</dbReference>
<dbReference type="InterPro" id="IPR036390">
    <property type="entry name" value="WH_DNA-bd_sf"/>
</dbReference>
<keyword evidence="9" id="KW-1185">Reference proteome</keyword>
<organism evidence="8 9">
    <name type="scientific">Paratrimastix pyriformis</name>
    <dbReference type="NCBI Taxonomy" id="342808"/>
    <lineage>
        <taxon>Eukaryota</taxon>
        <taxon>Metamonada</taxon>
        <taxon>Preaxostyla</taxon>
        <taxon>Paratrimastigidae</taxon>
        <taxon>Paratrimastix</taxon>
    </lineage>
</organism>
<comment type="caution">
    <text evidence="8">The sequence shown here is derived from an EMBL/GenBank/DDBJ whole genome shotgun (WGS) entry which is preliminary data.</text>
</comment>
<feature type="region of interest" description="Disordered" evidence="5">
    <location>
        <begin position="149"/>
        <end position="173"/>
    </location>
</feature>
<dbReference type="Proteomes" id="UP001141327">
    <property type="component" value="Unassembled WGS sequence"/>
</dbReference>
<dbReference type="SUPFAM" id="SSF46785">
    <property type="entry name" value="Winged helix' DNA-binding domain"/>
    <property type="match status" value="1"/>
</dbReference>
<dbReference type="EMBL" id="JAPMOS010000003">
    <property type="protein sequence ID" value="KAJ4462271.1"/>
    <property type="molecule type" value="Genomic_DNA"/>
</dbReference>
<dbReference type="InterPro" id="IPR057842">
    <property type="entry name" value="WH_MER3"/>
</dbReference>